<evidence type="ECO:0000259" key="9">
    <source>
        <dbReference type="PROSITE" id="PS00022"/>
    </source>
</evidence>
<dbReference type="PROSITE" id="PS00022">
    <property type="entry name" value="EGF_1"/>
    <property type="match status" value="1"/>
</dbReference>
<comment type="subcellular location">
    <subcellularLocation>
        <location evidence="1">Cell envelope</location>
    </subcellularLocation>
    <subcellularLocation>
        <location evidence="2">Cell outer membrane</location>
    </subcellularLocation>
    <subcellularLocation>
        <location evidence="3">Secreted</location>
    </subcellularLocation>
</comment>
<protein>
    <recommendedName>
        <fullName evidence="9 10">EGF-like domain-containing protein</fullName>
    </recommendedName>
</protein>
<evidence type="ECO:0000256" key="4">
    <source>
        <dbReference type="ARBA" id="ARBA00022525"/>
    </source>
</evidence>
<comment type="caution">
    <text evidence="11">The sequence shown here is derived from an EMBL/GenBank/DDBJ whole genome shotgun (WGS) entry which is preliminary data.</text>
</comment>
<keyword evidence="7" id="KW-0998">Cell outer membrane</keyword>
<accession>A0A1Y1VJZ0</accession>
<keyword evidence="6 8" id="KW-0472">Membrane</keyword>
<reference evidence="11 12" key="1">
    <citation type="submission" date="2016-08" db="EMBL/GenBank/DDBJ databases">
        <title>Genomes of anaerobic fungi encode conserved fungal cellulosomes for biomass hydrolysis.</title>
        <authorList>
            <consortium name="DOE Joint Genome Institute"/>
            <person name="Haitjema C.H."/>
            <person name="Gilmore S.P."/>
            <person name="Henske J.K."/>
            <person name="Solomon K.V."/>
            <person name="De Groot R."/>
            <person name="Kuo A."/>
            <person name="Mondo S.J."/>
            <person name="Salamov A.A."/>
            <person name="Labutti K."/>
            <person name="Zhao Z."/>
            <person name="Chiniquy J."/>
            <person name="Barry K."/>
            <person name="Brewer H.M."/>
            <person name="Purvine S.O."/>
            <person name="Wright A.T."/>
            <person name="Boxma B."/>
            <person name="Van Alen T."/>
            <person name="Hackstein J.H."/>
            <person name="Baker S.E."/>
            <person name="Grigoriev I.V."/>
            <person name="O'Malley M.A."/>
        </authorList>
    </citation>
    <scope>NUCLEOTIDE SEQUENCE [LARGE SCALE GENOMIC DNA]</scope>
    <source>
        <strain evidence="12">finn</strain>
    </source>
</reference>
<keyword evidence="12" id="KW-1185">Reference proteome</keyword>
<keyword evidence="5" id="KW-0732">Signal</keyword>
<evidence type="ECO:0000256" key="6">
    <source>
        <dbReference type="ARBA" id="ARBA00023136"/>
    </source>
</evidence>
<proteinExistence type="predicted"/>
<dbReference type="AlphaFoldDB" id="A0A1Y1VJZ0"/>
<evidence type="ECO:0000256" key="7">
    <source>
        <dbReference type="ARBA" id="ARBA00023237"/>
    </source>
</evidence>
<dbReference type="PROSITE" id="PS01186">
    <property type="entry name" value="EGF_2"/>
    <property type="match status" value="1"/>
</dbReference>
<evidence type="ECO:0000313" key="11">
    <source>
        <dbReference type="EMBL" id="ORX58410.1"/>
    </source>
</evidence>
<keyword evidence="4" id="KW-0964">Secreted</keyword>
<organism evidence="11 12">
    <name type="scientific">Piromyces finnis</name>
    <dbReference type="NCBI Taxonomy" id="1754191"/>
    <lineage>
        <taxon>Eukaryota</taxon>
        <taxon>Fungi</taxon>
        <taxon>Fungi incertae sedis</taxon>
        <taxon>Chytridiomycota</taxon>
        <taxon>Chytridiomycota incertae sedis</taxon>
        <taxon>Neocallimastigomycetes</taxon>
        <taxon>Neocallimastigales</taxon>
        <taxon>Neocallimastigaceae</taxon>
        <taxon>Piromyces</taxon>
    </lineage>
</organism>
<feature type="transmembrane region" description="Helical" evidence="8">
    <location>
        <begin position="388"/>
        <end position="408"/>
    </location>
</feature>
<dbReference type="EMBL" id="MCFH01000004">
    <property type="protein sequence ID" value="ORX58410.1"/>
    <property type="molecule type" value="Genomic_DNA"/>
</dbReference>
<evidence type="ECO:0000313" key="12">
    <source>
        <dbReference type="Proteomes" id="UP000193719"/>
    </source>
</evidence>
<evidence type="ECO:0000259" key="10">
    <source>
        <dbReference type="PROSITE" id="PS01186"/>
    </source>
</evidence>
<sequence>MNFKLISNQFYDNKAKNGGALYISDNRNLNNNEDMEIIFENNIFEKNSAKDFGGAIYSDFSKLYLVSSKNNSFIYNNSGVRGGGIYLLSTIDKDLFNLKNSYFNNNSVSNLIDDFSTRPSYIVLNTNRKDEILNIDSQVYFPLTFTLYDGFGNIFTDVNKYFYTILTLKLEIKKINENNENYEDDENYYIIGNTGTFVNGICELNNFKIFANPDKYELIPKIENYDKDIQFKFNNLKVSINDCKENQIKMIDKKSRIQYCENAKCLDNCPIDITAKCIPYLKESINDINMNICECLPGWGGINCGDKIFLKSGEFDKYILLFFFIPLIVFILGYLIFIIINRKQNIINDNGINKILLLNFGLIFYIIGEMFNSYTSYFDCALNFSFKHFGSTLVLIICYFYISLGYELGIPKVVTEKKEDNFNFMNTFSLETMSSDNSLNSDFLYISKLSINGSLKSSNSFNVLNNTNNEYNNNNNNNNNNKNFKENSIRSSSKFNITDSRLPSFENDILFGKVKFSINKLCTEDYSKNESMKIAVIDQGIKNSVADINKEKTKNIIKRNVKRAHTIFLEILILYPLSILFTVLILVLNKYTDENNIIQSVDGKWNYQCKLENANLVYNSLEFLILILILNKGKYVVSYEYVFKCTKYIVYSSIILIVCGPAVNIIGFVFLNDQAYSRSIFEKILNSVSVLVIFILFSWDKLYYILKSEGNIQRNYFRVTKYNRCILHNSRYCGCRLEKSDENIDIIIKRYIQYYKYCSTILIMKNGKLSYLTIKSKTSILQQD</sequence>
<dbReference type="GO" id="GO:0005576">
    <property type="term" value="C:extracellular region"/>
    <property type="evidence" value="ECO:0007669"/>
    <property type="project" value="UniProtKB-SubCell"/>
</dbReference>
<dbReference type="Proteomes" id="UP000193719">
    <property type="component" value="Unassembled WGS sequence"/>
</dbReference>
<feature type="transmembrane region" description="Helical" evidence="8">
    <location>
        <begin position="318"/>
        <end position="340"/>
    </location>
</feature>
<reference evidence="11 12" key="2">
    <citation type="submission" date="2016-08" db="EMBL/GenBank/DDBJ databases">
        <title>Pervasive Adenine N6-methylation of Active Genes in Fungi.</title>
        <authorList>
            <consortium name="DOE Joint Genome Institute"/>
            <person name="Mondo S.J."/>
            <person name="Dannebaum R.O."/>
            <person name="Kuo R.C."/>
            <person name="Labutti K."/>
            <person name="Haridas S."/>
            <person name="Kuo A."/>
            <person name="Salamov A."/>
            <person name="Ahrendt S.R."/>
            <person name="Lipzen A."/>
            <person name="Sullivan W."/>
            <person name="Andreopoulos W.B."/>
            <person name="Clum A."/>
            <person name="Lindquist E."/>
            <person name="Daum C."/>
            <person name="Ramamoorthy G.K."/>
            <person name="Gryganskyi A."/>
            <person name="Culley D."/>
            <person name="Magnuson J.K."/>
            <person name="James T.Y."/>
            <person name="O'Malley M.A."/>
            <person name="Stajich J.E."/>
            <person name="Spatafora J.W."/>
            <person name="Visel A."/>
            <person name="Grigoriev I.V."/>
        </authorList>
    </citation>
    <scope>NUCLEOTIDE SEQUENCE [LARGE SCALE GENOMIC DNA]</scope>
    <source>
        <strain evidence="12">finn</strain>
    </source>
</reference>
<keyword evidence="8" id="KW-1133">Transmembrane helix</keyword>
<dbReference type="NCBIfam" id="TIGR01376">
    <property type="entry name" value="POMP_repeat"/>
    <property type="match status" value="1"/>
</dbReference>
<evidence type="ECO:0000256" key="8">
    <source>
        <dbReference type="SAM" id="Phobius"/>
    </source>
</evidence>
<feature type="transmembrane region" description="Helical" evidence="8">
    <location>
        <begin position="567"/>
        <end position="588"/>
    </location>
</feature>
<dbReference type="InterPro" id="IPR000742">
    <property type="entry name" value="EGF"/>
</dbReference>
<gene>
    <name evidence="11" type="ORF">BCR36DRAFT_343580</name>
</gene>
<evidence type="ECO:0000256" key="1">
    <source>
        <dbReference type="ARBA" id="ARBA00004196"/>
    </source>
</evidence>
<evidence type="ECO:0000256" key="5">
    <source>
        <dbReference type="ARBA" id="ARBA00022729"/>
    </source>
</evidence>
<evidence type="ECO:0000256" key="2">
    <source>
        <dbReference type="ARBA" id="ARBA00004442"/>
    </source>
</evidence>
<keyword evidence="8" id="KW-0812">Transmembrane</keyword>
<evidence type="ECO:0000256" key="3">
    <source>
        <dbReference type="ARBA" id="ARBA00004613"/>
    </source>
</evidence>
<feature type="domain" description="EGF-like" evidence="9 10">
    <location>
        <begin position="293"/>
        <end position="304"/>
    </location>
</feature>
<feature type="transmembrane region" description="Helical" evidence="8">
    <location>
        <begin position="352"/>
        <end position="368"/>
    </location>
</feature>
<dbReference type="InterPro" id="IPR003368">
    <property type="entry name" value="POMP_repeat"/>
</dbReference>
<name>A0A1Y1VJZ0_9FUNG</name>
<feature type="transmembrane region" description="Helical" evidence="8">
    <location>
        <begin position="684"/>
        <end position="706"/>
    </location>
</feature>
<dbReference type="OrthoDB" id="10562622at2759"/>
<feature type="transmembrane region" description="Helical" evidence="8">
    <location>
        <begin position="649"/>
        <end position="672"/>
    </location>
</feature>